<dbReference type="InterPro" id="IPR052664">
    <property type="entry name" value="BTB-MATH_domain_protein"/>
</dbReference>
<reference evidence="4" key="1">
    <citation type="submission" date="2017-10" db="EMBL/GenBank/DDBJ databases">
        <title>Rapid genome shrinkage in a self-fertile nematode reveals novel sperm competition proteins.</title>
        <authorList>
            <person name="Yin D."/>
            <person name="Schwarz E.M."/>
            <person name="Thomas C.G."/>
            <person name="Felde R.L."/>
            <person name="Korf I.F."/>
            <person name="Cutter A.D."/>
            <person name="Schartner C.M."/>
            <person name="Ralston E.J."/>
            <person name="Meyer B.J."/>
            <person name="Haag E.S."/>
        </authorList>
    </citation>
    <scope>NUCLEOTIDE SEQUENCE [LARGE SCALE GENOMIC DNA]</scope>
    <source>
        <strain evidence="4">JU1422</strain>
    </source>
</reference>
<dbReference type="Pfam" id="PF00917">
    <property type="entry name" value="MATH"/>
    <property type="match status" value="1"/>
</dbReference>
<dbReference type="STRING" id="1611254.A0A2G5VCD6"/>
<dbReference type="InterPro" id="IPR011333">
    <property type="entry name" value="SKP1/BTB/POZ_sf"/>
</dbReference>
<organism evidence="3 4">
    <name type="scientific">Caenorhabditis nigoni</name>
    <dbReference type="NCBI Taxonomy" id="1611254"/>
    <lineage>
        <taxon>Eukaryota</taxon>
        <taxon>Metazoa</taxon>
        <taxon>Ecdysozoa</taxon>
        <taxon>Nematoda</taxon>
        <taxon>Chromadorea</taxon>
        <taxon>Rhabditida</taxon>
        <taxon>Rhabditina</taxon>
        <taxon>Rhabditomorpha</taxon>
        <taxon>Rhabditoidea</taxon>
        <taxon>Rhabditidae</taxon>
        <taxon>Peloderinae</taxon>
        <taxon>Caenorhabditis</taxon>
    </lineage>
</organism>
<protein>
    <recommendedName>
        <fullName evidence="5">BTB domain-containing protein</fullName>
    </recommendedName>
</protein>
<dbReference type="SMART" id="SM00061">
    <property type="entry name" value="MATH"/>
    <property type="match status" value="1"/>
</dbReference>
<dbReference type="Pfam" id="PF00651">
    <property type="entry name" value="BTB"/>
    <property type="match status" value="1"/>
</dbReference>
<accession>A0A2G5VCD6</accession>
<dbReference type="CDD" id="cd01165">
    <property type="entry name" value="BTB_POZ"/>
    <property type="match status" value="1"/>
</dbReference>
<evidence type="ECO:0000259" key="1">
    <source>
        <dbReference type="PROSITE" id="PS50097"/>
    </source>
</evidence>
<dbReference type="Proteomes" id="UP000230233">
    <property type="component" value="Chromosome II"/>
</dbReference>
<evidence type="ECO:0000313" key="4">
    <source>
        <dbReference type="Proteomes" id="UP000230233"/>
    </source>
</evidence>
<name>A0A2G5VCD6_9PELO</name>
<gene>
    <name evidence="3" type="primary">Cnig_chr_II.g8044</name>
    <name evidence="3" type="ORF">B9Z55_008044</name>
</gene>
<dbReference type="Gene3D" id="3.30.710.10">
    <property type="entry name" value="Potassium Channel Kv1.1, Chain A"/>
    <property type="match status" value="1"/>
</dbReference>
<dbReference type="EMBL" id="PDUG01000002">
    <property type="protein sequence ID" value="PIC49433.1"/>
    <property type="molecule type" value="Genomic_DNA"/>
</dbReference>
<feature type="domain" description="MATH" evidence="2">
    <location>
        <begin position="6"/>
        <end position="126"/>
    </location>
</feature>
<dbReference type="PANTHER" id="PTHR22743:SF165">
    <property type="entry name" value="BTB AND MATH DOMAIN CONTAINING-RELATED"/>
    <property type="match status" value="1"/>
</dbReference>
<evidence type="ECO:0008006" key="5">
    <source>
        <dbReference type="Google" id="ProtNLM"/>
    </source>
</evidence>
<dbReference type="InterPro" id="IPR008974">
    <property type="entry name" value="TRAF-like"/>
</dbReference>
<dbReference type="SMART" id="SM00225">
    <property type="entry name" value="BTB"/>
    <property type="match status" value="1"/>
</dbReference>
<dbReference type="Gene3D" id="2.60.210.10">
    <property type="entry name" value="Apoptosis, Tumor Necrosis Factor Receptor Associated Protein 2, Chain A"/>
    <property type="match status" value="1"/>
</dbReference>
<dbReference type="OrthoDB" id="437903at2759"/>
<proteinExistence type="predicted"/>
<keyword evidence="4" id="KW-1185">Reference proteome</keyword>
<sequence>MVIKKRFFLSHTFDNISKLTEERVFSKEEEFYGIPWKIGICKKDEYFSFYLYCMPENTEKNWRVDADRSLKIVSVTGKTYSRDTCIITLLESSPKPAVYGFSRFIEWEKLLKDYVTDDKIIVEIHVKIKEIFGIKKKKLRTFDGETKAYSDVVLIVEDEKFYTSKWFLACQSKYFQTLLLGKFKESGTAEINLEEVKASDFQNFLEVLYGEPAIDDETVTGIIQLADMYDTPTVIRQCEEFLIEKSEKSIKEKLELAAKYNMRKLKNKCFIEVKTIDDVRSALSGDPSKMDSTILAALLRKAVEKE</sequence>
<dbReference type="SUPFAM" id="SSF54695">
    <property type="entry name" value="POZ domain"/>
    <property type="match status" value="1"/>
</dbReference>
<evidence type="ECO:0000313" key="3">
    <source>
        <dbReference type="EMBL" id="PIC49433.1"/>
    </source>
</evidence>
<dbReference type="PROSITE" id="PS50144">
    <property type="entry name" value="MATH"/>
    <property type="match status" value="1"/>
</dbReference>
<dbReference type="PANTHER" id="PTHR22743">
    <property type="entry name" value="MEPRIN/TRAF-LIKE MATH FAMILY-C.ELEGANS"/>
    <property type="match status" value="1"/>
</dbReference>
<comment type="caution">
    <text evidence="3">The sequence shown here is derived from an EMBL/GenBank/DDBJ whole genome shotgun (WGS) entry which is preliminary data.</text>
</comment>
<dbReference type="PROSITE" id="PS50097">
    <property type="entry name" value="BTB"/>
    <property type="match status" value="1"/>
</dbReference>
<dbReference type="InterPro" id="IPR000210">
    <property type="entry name" value="BTB/POZ_dom"/>
</dbReference>
<dbReference type="SUPFAM" id="SSF49599">
    <property type="entry name" value="TRAF domain-like"/>
    <property type="match status" value="1"/>
</dbReference>
<evidence type="ECO:0000259" key="2">
    <source>
        <dbReference type="PROSITE" id="PS50144"/>
    </source>
</evidence>
<feature type="domain" description="BTB" evidence="1">
    <location>
        <begin position="150"/>
        <end position="209"/>
    </location>
</feature>
<dbReference type="InterPro" id="IPR002083">
    <property type="entry name" value="MATH/TRAF_dom"/>
</dbReference>
<dbReference type="CDD" id="cd00121">
    <property type="entry name" value="MATH"/>
    <property type="match status" value="1"/>
</dbReference>
<dbReference type="AlphaFoldDB" id="A0A2G5VCD6"/>